<dbReference type="InterPro" id="IPR014729">
    <property type="entry name" value="Rossmann-like_a/b/a_fold"/>
</dbReference>
<dbReference type="Proteomes" id="UP000179243">
    <property type="component" value="Unassembled WGS sequence"/>
</dbReference>
<dbReference type="InterPro" id="IPR014730">
    <property type="entry name" value="ETF_a/b_N"/>
</dbReference>
<dbReference type="InterPro" id="IPR033948">
    <property type="entry name" value="ETF_beta_N"/>
</dbReference>
<dbReference type="CDD" id="cd01714">
    <property type="entry name" value="ETF_beta"/>
    <property type="match status" value="1"/>
</dbReference>
<dbReference type="InterPro" id="IPR012255">
    <property type="entry name" value="ETF_b"/>
</dbReference>
<evidence type="ECO:0000313" key="3">
    <source>
        <dbReference type="Proteomes" id="UP000179243"/>
    </source>
</evidence>
<dbReference type="AlphaFoldDB" id="A0A1F7FJX8"/>
<comment type="caution">
    <text evidence="2">The sequence shown here is derived from an EMBL/GenBank/DDBJ whole genome shotgun (WGS) entry which is preliminary data.</text>
</comment>
<reference evidence="2 3" key="1">
    <citation type="journal article" date="2016" name="Nat. Commun.">
        <title>Thousands of microbial genomes shed light on interconnected biogeochemical processes in an aquifer system.</title>
        <authorList>
            <person name="Anantharaman K."/>
            <person name="Brown C.T."/>
            <person name="Hug L.A."/>
            <person name="Sharon I."/>
            <person name="Castelle C.J."/>
            <person name="Probst A.J."/>
            <person name="Thomas B.C."/>
            <person name="Singh A."/>
            <person name="Wilkins M.J."/>
            <person name="Karaoz U."/>
            <person name="Brodie E.L."/>
            <person name="Williams K.H."/>
            <person name="Hubbard S.S."/>
            <person name="Banfield J.F."/>
        </authorList>
    </citation>
    <scope>NUCLEOTIDE SEQUENCE [LARGE SCALE GENOMIC DNA]</scope>
</reference>
<organism evidence="2 3">
    <name type="scientific">Candidatus Raymondbacteria bacterium RIFOXYD12_FULL_49_13</name>
    <dbReference type="NCBI Taxonomy" id="1817890"/>
    <lineage>
        <taxon>Bacteria</taxon>
        <taxon>Raymondiibacteriota</taxon>
    </lineage>
</organism>
<feature type="domain" description="Electron transfer flavoprotein alpha/beta-subunit N-terminal" evidence="1">
    <location>
        <begin position="26"/>
        <end position="209"/>
    </location>
</feature>
<evidence type="ECO:0000313" key="2">
    <source>
        <dbReference type="EMBL" id="OGK06943.1"/>
    </source>
</evidence>
<accession>A0A1F7FJX8</accession>
<proteinExistence type="predicted"/>
<dbReference type="SMART" id="SM00893">
    <property type="entry name" value="ETF"/>
    <property type="match status" value="1"/>
</dbReference>
<dbReference type="GO" id="GO:0009055">
    <property type="term" value="F:electron transfer activity"/>
    <property type="evidence" value="ECO:0007669"/>
    <property type="project" value="InterPro"/>
</dbReference>
<evidence type="ECO:0000259" key="1">
    <source>
        <dbReference type="SMART" id="SM00893"/>
    </source>
</evidence>
<dbReference type="PIRSF" id="PIRSF000090">
    <property type="entry name" value="Beta-ETF"/>
    <property type="match status" value="1"/>
</dbReference>
<name>A0A1F7FJX8_UNCRA</name>
<dbReference type="EMBL" id="MFYX01000017">
    <property type="protein sequence ID" value="OGK06943.1"/>
    <property type="molecule type" value="Genomic_DNA"/>
</dbReference>
<dbReference type="SUPFAM" id="SSF52402">
    <property type="entry name" value="Adenine nucleotide alpha hydrolases-like"/>
    <property type="match status" value="1"/>
</dbReference>
<dbReference type="Pfam" id="PF01012">
    <property type="entry name" value="ETF"/>
    <property type="match status" value="1"/>
</dbReference>
<protein>
    <recommendedName>
        <fullName evidence="1">Electron transfer flavoprotein alpha/beta-subunit N-terminal domain-containing protein</fullName>
    </recommendedName>
</protein>
<gene>
    <name evidence="2" type="ORF">A2519_05845</name>
</gene>
<dbReference type="PANTHER" id="PTHR21294">
    <property type="entry name" value="ELECTRON TRANSFER FLAVOPROTEIN BETA-SUBUNIT"/>
    <property type="match status" value="1"/>
</dbReference>
<sequence length="306" mass="33291">MKINIAVLAKQVPDTHNITAQAMKDDGTVNRAALPAIYNPEDLNALELALSVKEQFGATVTVITMGPPRAAEILKESLYRGADRCVLLTDRAFAGADTLATSYTLGLAIKKLGKVDIVMCGRQAIDGDTAQIGPQVAEKITYNQITYVEAVQKIEKDTITLHRNLGRTSETIRTKLPVLLTVTASANQPRSFGAKYQMKFKKARTVLDVTDEVRNSTVAGSYADDYVRDLINKKCADLKTRGLLIETWTAADLKVDASSIGLAGSPTKVKKIESIVLTAREIKTVPPTDDGIKSLIKELIEEKTFV</sequence>
<dbReference type="Gene3D" id="3.40.50.620">
    <property type="entry name" value="HUPs"/>
    <property type="match status" value="1"/>
</dbReference>
<dbReference type="PANTHER" id="PTHR21294:SF17">
    <property type="entry name" value="PROTEIN FIXA"/>
    <property type="match status" value="1"/>
</dbReference>